<organism evidence="1 2">
    <name type="scientific">Kineococcus glutinatus</name>
    <dbReference type="NCBI Taxonomy" id="1070872"/>
    <lineage>
        <taxon>Bacteria</taxon>
        <taxon>Bacillati</taxon>
        <taxon>Actinomycetota</taxon>
        <taxon>Actinomycetes</taxon>
        <taxon>Kineosporiales</taxon>
        <taxon>Kineosporiaceae</taxon>
        <taxon>Kineococcus</taxon>
    </lineage>
</organism>
<keyword evidence="2" id="KW-1185">Reference proteome</keyword>
<proteinExistence type="predicted"/>
<dbReference type="EMBL" id="BAABIL010000248">
    <property type="protein sequence ID" value="GAA4977934.1"/>
    <property type="molecule type" value="Genomic_DNA"/>
</dbReference>
<sequence>MDATRDVDVPAAVAFLATHGRVLDRRRLALLLGHAGPQEVLAALDAHRNPDGGYGWGLEPDLRDAGSQPVAAMHALEVLVEAADPTEPRAPALLDWLHRHSLPGGGLPMALPLADPAGSAPHWAGADPQVPSLQMTAQLAALAHRLVRVRTDLAGHPWLAAATAWCLDAIGRLDGRPPAHEVLFALHLLDAVAGSEPRAPALLQRLAAHVPASGLLPVEGGAPGEALRALDLSPDPHGASRALLDEAAVRADLERLAASQQPDGGWVVGFPPCSPAAALEWRGYETVRVLRLLLPR</sequence>
<evidence type="ECO:0008006" key="3">
    <source>
        <dbReference type="Google" id="ProtNLM"/>
    </source>
</evidence>
<reference evidence="2" key="1">
    <citation type="journal article" date="2019" name="Int. J. Syst. Evol. Microbiol.">
        <title>The Global Catalogue of Microorganisms (GCM) 10K type strain sequencing project: providing services to taxonomists for standard genome sequencing and annotation.</title>
        <authorList>
            <consortium name="The Broad Institute Genomics Platform"/>
            <consortium name="The Broad Institute Genome Sequencing Center for Infectious Disease"/>
            <person name="Wu L."/>
            <person name="Ma J."/>
        </authorList>
    </citation>
    <scope>NUCLEOTIDE SEQUENCE [LARGE SCALE GENOMIC DNA]</scope>
    <source>
        <strain evidence="2">JCM 18126</strain>
    </source>
</reference>
<name>A0ABP9HTM9_9ACTN</name>
<evidence type="ECO:0000313" key="1">
    <source>
        <dbReference type="EMBL" id="GAA4977934.1"/>
    </source>
</evidence>
<dbReference type="Gene3D" id="1.50.10.20">
    <property type="match status" value="1"/>
</dbReference>
<dbReference type="RefSeq" id="WP_345712160.1">
    <property type="nucleotide sequence ID" value="NZ_BAABIL010000248.1"/>
</dbReference>
<dbReference type="InterPro" id="IPR008930">
    <property type="entry name" value="Terpenoid_cyclase/PrenylTrfase"/>
</dbReference>
<comment type="caution">
    <text evidence="1">The sequence shown here is derived from an EMBL/GenBank/DDBJ whole genome shotgun (WGS) entry which is preliminary data.</text>
</comment>
<gene>
    <name evidence="1" type="ORF">GCM10023225_18160</name>
</gene>
<protein>
    <recommendedName>
        <fullName evidence="3">Prenyltransferase/squalene oxidase-like repeat protein</fullName>
    </recommendedName>
</protein>
<dbReference type="Proteomes" id="UP001501195">
    <property type="component" value="Unassembled WGS sequence"/>
</dbReference>
<dbReference type="SUPFAM" id="SSF48239">
    <property type="entry name" value="Terpenoid cyclases/Protein prenyltransferases"/>
    <property type="match status" value="1"/>
</dbReference>
<accession>A0ABP9HTM9</accession>
<evidence type="ECO:0000313" key="2">
    <source>
        <dbReference type="Proteomes" id="UP001501195"/>
    </source>
</evidence>